<dbReference type="Gene3D" id="2.40.50.90">
    <property type="match status" value="1"/>
</dbReference>
<dbReference type="SUPFAM" id="SSF50199">
    <property type="entry name" value="Staphylococcal nuclease"/>
    <property type="match status" value="1"/>
</dbReference>
<protein>
    <submittedName>
        <fullName evidence="3">TNase-like domain-containing protein</fullName>
    </submittedName>
</protein>
<sequence>MEIVMGDALVIKKDSGEVMKIWLSSIRPPKSEEGGKENQTPGRQFRPLYDIPHMFDAREFLRKRLIGKKVTVTVDYVQPKSDSFPEKTACTVLIGQQNVAEALVS</sequence>
<organism evidence="2 3">
    <name type="scientific">Plectus sambesii</name>
    <dbReference type="NCBI Taxonomy" id="2011161"/>
    <lineage>
        <taxon>Eukaryota</taxon>
        <taxon>Metazoa</taxon>
        <taxon>Ecdysozoa</taxon>
        <taxon>Nematoda</taxon>
        <taxon>Chromadorea</taxon>
        <taxon>Plectida</taxon>
        <taxon>Plectina</taxon>
        <taxon>Plectoidea</taxon>
        <taxon>Plectidae</taxon>
        <taxon>Plectus</taxon>
    </lineage>
</organism>
<evidence type="ECO:0000313" key="3">
    <source>
        <dbReference type="WBParaSite" id="PSAMB.scaffold18709size898.g37653.t1"/>
    </source>
</evidence>
<dbReference type="AlphaFoldDB" id="A0A914VEV9"/>
<dbReference type="SMART" id="SM00318">
    <property type="entry name" value="SNc"/>
    <property type="match status" value="1"/>
</dbReference>
<feature type="domain" description="TNase-like" evidence="1">
    <location>
        <begin position="1"/>
        <end position="105"/>
    </location>
</feature>
<dbReference type="InterPro" id="IPR016071">
    <property type="entry name" value="Staphylococal_nuclease_OB-fold"/>
</dbReference>
<evidence type="ECO:0000313" key="2">
    <source>
        <dbReference type="Proteomes" id="UP000887566"/>
    </source>
</evidence>
<dbReference type="PROSITE" id="PS50830">
    <property type="entry name" value="TNASE_3"/>
    <property type="match status" value="1"/>
</dbReference>
<dbReference type="WBParaSite" id="PSAMB.scaffold18709size898.g37653.t1">
    <property type="protein sequence ID" value="PSAMB.scaffold18709size898.g37653.t1"/>
    <property type="gene ID" value="PSAMB.scaffold18709size898.g37653"/>
</dbReference>
<dbReference type="InterPro" id="IPR035437">
    <property type="entry name" value="SNase_OB-fold_sf"/>
</dbReference>
<dbReference type="Proteomes" id="UP000887566">
    <property type="component" value="Unplaced"/>
</dbReference>
<evidence type="ECO:0000259" key="1">
    <source>
        <dbReference type="PROSITE" id="PS50830"/>
    </source>
</evidence>
<proteinExistence type="predicted"/>
<accession>A0A914VEV9</accession>
<name>A0A914VEV9_9BILA</name>
<reference evidence="3" key="1">
    <citation type="submission" date="2022-11" db="UniProtKB">
        <authorList>
            <consortium name="WormBaseParasite"/>
        </authorList>
    </citation>
    <scope>IDENTIFICATION</scope>
</reference>
<keyword evidence="2" id="KW-1185">Reference proteome</keyword>